<dbReference type="Proteomes" id="UP001164250">
    <property type="component" value="Chromosome 13"/>
</dbReference>
<name>A0ACC0ZZJ4_9ROSI</name>
<gene>
    <name evidence="1" type="ORF">Patl1_24080</name>
</gene>
<protein>
    <submittedName>
        <fullName evidence="1">Uncharacterized protein</fullName>
    </submittedName>
</protein>
<comment type="caution">
    <text evidence="1">The sequence shown here is derived from an EMBL/GenBank/DDBJ whole genome shotgun (WGS) entry which is preliminary data.</text>
</comment>
<dbReference type="EMBL" id="CM047909">
    <property type="protein sequence ID" value="KAJ0079036.1"/>
    <property type="molecule type" value="Genomic_DNA"/>
</dbReference>
<accession>A0ACC0ZZJ4</accession>
<organism evidence="1 2">
    <name type="scientific">Pistacia atlantica</name>
    <dbReference type="NCBI Taxonomy" id="434234"/>
    <lineage>
        <taxon>Eukaryota</taxon>
        <taxon>Viridiplantae</taxon>
        <taxon>Streptophyta</taxon>
        <taxon>Embryophyta</taxon>
        <taxon>Tracheophyta</taxon>
        <taxon>Spermatophyta</taxon>
        <taxon>Magnoliopsida</taxon>
        <taxon>eudicotyledons</taxon>
        <taxon>Gunneridae</taxon>
        <taxon>Pentapetalae</taxon>
        <taxon>rosids</taxon>
        <taxon>malvids</taxon>
        <taxon>Sapindales</taxon>
        <taxon>Anacardiaceae</taxon>
        <taxon>Pistacia</taxon>
    </lineage>
</organism>
<keyword evidence="2" id="KW-1185">Reference proteome</keyword>
<reference evidence="2" key="1">
    <citation type="journal article" date="2023" name="G3 (Bethesda)">
        <title>Genome assembly and association tests identify interacting loci associated with vigor, precocity, and sex in interspecific pistachio rootstocks.</title>
        <authorList>
            <person name="Palmer W."/>
            <person name="Jacygrad E."/>
            <person name="Sagayaradj S."/>
            <person name="Cavanaugh K."/>
            <person name="Han R."/>
            <person name="Bertier L."/>
            <person name="Beede B."/>
            <person name="Kafkas S."/>
            <person name="Golino D."/>
            <person name="Preece J."/>
            <person name="Michelmore R."/>
        </authorList>
    </citation>
    <scope>NUCLEOTIDE SEQUENCE [LARGE SCALE GENOMIC DNA]</scope>
</reference>
<evidence type="ECO:0000313" key="1">
    <source>
        <dbReference type="EMBL" id="KAJ0079036.1"/>
    </source>
</evidence>
<sequence length="126" mass="13332">MIFGRSVCEKIESGDSVGMDKEVKMEEDDIVGVDVSDDQSNGVSNEEDSDDSEYNAGKEEVKDTASEEEAAAAMNLMTRGKNKCGNNGGSKKRAAKKDGVREGANDVLAGVNVTLPTISPIMNNAL</sequence>
<evidence type="ECO:0000313" key="2">
    <source>
        <dbReference type="Proteomes" id="UP001164250"/>
    </source>
</evidence>
<proteinExistence type="predicted"/>